<name>A0ABP0Z0L2_9ROSI</name>
<protein>
    <submittedName>
        <fullName evidence="1">Uncharacterized protein</fullName>
    </submittedName>
</protein>
<organism evidence="1 2">
    <name type="scientific">Citrullus colocynthis</name>
    <name type="common">colocynth</name>
    <dbReference type="NCBI Taxonomy" id="252529"/>
    <lineage>
        <taxon>Eukaryota</taxon>
        <taxon>Viridiplantae</taxon>
        <taxon>Streptophyta</taxon>
        <taxon>Embryophyta</taxon>
        <taxon>Tracheophyta</taxon>
        <taxon>Spermatophyta</taxon>
        <taxon>Magnoliopsida</taxon>
        <taxon>eudicotyledons</taxon>
        <taxon>Gunneridae</taxon>
        <taxon>Pentapetalae</taxon>
        <taxon>rosids</taxon>
        <taxon>fabids</taxon>
        <taxon>Cucurbitales</taxon>
        <taxon>Cucurbitaceae</taxon>
        <taxon>Benincaseae</taxon>
        <taxon>Citrullus</taxon>
    </lineage>
</organism>
<gene>
    <name evidence="1" type="ORF">CITCOLO1_LOCUS18671</name>
</gene>
<evidence type="ECO:0000313" key="1">
    <source>
        <dbReference type="EMBL" id="CAK9326329.1"/>
    </source>
</evidence>
<reference evidence="1 2" key="1">
    <citation type="submission" date="2024-03" db="EMBL/GenBank/DDBJ databases">
        <authorList>
            <person name="Gkanogiannis A."/>
            <person name="Becerra Lopez-Lavalle L."/>
        </authorList>
    </citation>
    <scope>NUCLEOTIDE SEQUENCE [LARGE SCALE GENOMIC DNA]</scope>
</reference>
<dbReference type="EMBL" id="OZ021741">
    <property type="protein sequence ID" value="CAK9326329.1"/>
    <property type="molecule type" value="Genomic_DNA"/>
</dbReference>
<evidence type="ECO:0000313" key="2">
    <source>
        <dbReference type="Proteomes" id="UP001642487"/>
    </source>
</evidence>
<proteinExistence type="predicted"/>
<accession>A0ABP0Z0L2</accession>
<sequence>MIFSIFSYLTHDLQHNSRRLTQPHARWRSIITPCCGARSQSLQHPTFSCSEFLFHHAVVDQSLDPCIAGHHKPKPHAQPLKFVFFVGFLEATISSSALKLTPSIFDQHRD</sequence>
<keyword evidence="2" id="KW-1185">Reference proteome</keyword>
<dbReference type="Proteomes" id="UP001642487">
    <property type="component" value="Chromosome 7"/>
</dbReference>